<dbReference type="InterPro" id="IPR011050">
    <property type="entry name" value="Pectin_lyase_fold/virulence"/>
</dbReference>
<keyword evidence="1 2" id="KW-0732">Signal</keyword>
<dbReference type="GO" id="GO:0030246">
    <property type="term" value="F:carbohydrate binding"/>
    <property type="evidence" value="ECO:0007669"/>
    <property type="project" value="InterPro"/>
</dbReference>
<feature type="signal peptide" evidence="2">
    <location>
        <begin position="1"/>
        <end position="29"/>
    </location>
</feature>
<name>A0A1H8YNY8_9PSEU</name>
<dbReference type="CDD" id="cd01830">
    <property type="entry name" value="XynE_like"/>
    <property type="match status" value="1"/>
</dbReference>
<dbReference type="InterPro" id="IPR012334">
    <property type="entry name" value="Pectin_lyas_fold"/>
</dbReference>
<evidence type="ECO:0000256" key="1">
    <source>
        <dbReference type="ARBA" id="ARBA00022729"/>
    </source>
</evidence>
<sequence length="1150" mass="117556">MPSLPLVRRTAMLALVLAVISWAPGTATAAPGHHAALPPAPAAAGATTPFTSYEAESGTLGGGAGVVSLTSAPTTQYSSPALEASGHAYAHLAGTGQEVRWTNDTGQPISFVNVRLSIPDSPSGDGVSATLDLYVNGTFRQALNVNSRQSWIYEGTNYNGNDDQNPADSDPRVFFDESHTFLTGGPIAPGSTFSLVKDSSNTAAYYDVDVVDVENPPAPLPQPAGSISITSCGAVSDDNPTNGAPDGQAADSTGAIQNCIDQAQSQGRTLWIPPGTFYLKGTTGLHAQGITIAGAGMWYTTIYRAVPLPNNTPLAAIFSVTSCTVQNFHLDSSETGRAMEFGGGGAMDTTGTNWVADGIWTQHTLSGFWASGTGGTVRNSRLTAIWADGINVNNVALNANTGNDLTVRNNFARGTGDDAIAINSVAYNGSTTYNAMSNVTVTGNTSIAPWGGKGVAIYGGSGHHVENNYISDTARYIGLGAGKFGVNGNDLTSATVSGNTIVRSGGNAYNQGQPALHVGNGGDGHETGTVSDVTVSGNTITDSVYDAVGFSQSTNTQLQNNTITSPWRNGIVIAPPFYPAPTGSATITGNNVTGLRAGATPYSNNSSGFTASVSGNSWQNPTSEGPYGGTPPAVPGAVEAENYDTGGQGVAYDVGSVNGNANGYRPDGVDLESTSDAGGGDDLGWTGGGQWFHYTVNVGSPGRYTVSLRVAAPSAVAGALHLSSASGTDLTGPVAIPATGGWQNWTTVTTTATLPAGPQTLTLNQDNGGWNINSFAFAFAQTAAGSWTGTWSVSPQSGGTSFGRQTLRQVVHTSTGGTSARVEVSNAFGSAPLTIADVHVAQRADGATITAGTDRPVTFGGQATAVIPAGGLAVSDPVAFTVPALSDVAVSMYLPDATGPSTFHQQGNATNYAASGDVSGDTTLPGAQTTGSYFFLTGLDVQNSTADGSVVTLGASITDGVASTTDSNRRWPDDLAVRLAGAGRTVGVLNQGISGNRLLVDGAGQSALNRFDRDVLAQPGARWVIFSDDPINDLGSTSPPPGSDQLIAGAKQLVTRAHRQGLKFLCSTLTPYQGAGYWTQQGETAREAFNAFVRSGDSGCDGIVDQDLATHDPADPTRYLAAYDAGDHLHPNEAGLQAIADAVDLTLFAA</sequence>
<dbReference type="SUPFAM" id="SSF51126">
    <property type="entry name" value="Pectin lyase-like"/>
    <property type="match status" value="2"/>
</dbReference>
<keyword evidence="5" id="KW-1185">Reference proteome</keyword>
<dbReference type="Gene3D" id="2.160.20.10">
    <property type="entry name" value="Single-stranded right-handed beta-helix, Pectin lyase-like"/>
    <property type="match status" value="2"/>
</dbReference>
<dbReference type="STRING" id="394193.SAMN04489732_13340"/>
<dbReference type="Pfam" id="PF13472">
    <property type="entry name" value="Lipase_GDSL_2"/>
    <property type="match status" value="1"/>
</dbReference>
<dbReference type="RefSeq" id="WP_091628889.1">
    <property type="nucleotide sequence ID" value="NZ_FOEF01000033.1"/>
</dbReference>
<evidence type="ECO:0000256" key="2">
    <source>
        <dbReference type="SAM" id="SignalP"/>
    </source>
</evidence>
<accession>A0A1H8YNY8</accession>
<dbReference type="SUPFAM" id="SSF52266">
    <property type="entry name" value="SGNH hydrolase"/>
    <property type="match status" value="1"/>
</dbReference>
<organism evidence="4 5">
    <name type="scientific">Amycolatopsis saalfeldensis</name>
    <dbReference type="NCBI Taxonomy" id="394193"/>
    <lineage>
        <taxon>Bacteria</taxon>
        <taxon>Bacillati</taxon>
        <taxon>Actinomycetota</taxon>
        <taxon>Actinomycetes</taxon>
        <taxon>Pseudonocardiales</taxon>
        <taxon>Pseudonocardiaceae</taxon>
        <taxon>Amycolatopsis</taxon>
    </lineage>
</organism>
<dbReference type="CDD" id="cd04080">
    <property type="entry name" value="CBM6_cellulase-like"/>
    <property type="match status" value="1"/>
</dbReference>
<gene>
    <name evidence="4" type="ORF">SAMN04489732_13340</name>
</gene>
<dbReference type="Pfam" id="PF13229">
    <property type="entry name" value="Beta_helix"/>
    <property type="match status" value="1"/>
</dbReference>
<dbReference type="Pfam" id="PF22816">
    <property type="entry name" value="CatAgl_D2"/>
    <property type="match status" value="1"/>
</dbReference>
<dbReference type="Pfam" id="PF22815">
    <property type="entry name" value="CatAgl_D1"/>
    <property type="match status" value="1"/>
</dbReference>
<dbReference type="InterPro" id="IPR039448">
    <property type="entry name" value="Beta_helix"/>
</dbReference>
<dbReference type="InterPro" id="IPR033801">
    <property type="entry name" value="CBM6-CBM35-CBM36-like_1"/>
</dbReference>
<dbReference type="SUPFAM" id="SSF49785">
    <property type="entry name" value="Galactose-binding domain-like"/>
    <property type="match status" value="1"/>
</dbReference>
<dbReference type="PANTHER" id="PTHR43784:SF2">
    <property type="entry name" value="GDSL-LIKE LIPASE_ACYLHYDROLASE, PUTATIVE (AFU_ORTHOLOGUE AFUA_2G00820)-RELATED"/>
    <property type="match status" value="1"/>
</dbReference>
<dbReference type="InterPro" id="IPR053140">
    <property type="entry name" value="GDSL_Rv0518-like"/>
</dbReference>
<dbReference type="OrthoDB" id="9135535at2"/>
<dbReference type="InterPro" id="IPR008979">
    <property type="entry name" value="Galactose-bd-like_sf"/>
</dbReference>
<dbReference type="Gene3D" id="3.40.50.1110">
    <property type="entry name" value="SGNH hydrolase"/>
    <property type="match status" value="1"/>
</dbReference>
<evidence type="ECO:0000313" key="4">
    <source>
        <dbReference type="EMBL" id="SEP53925.1"/>
    </source>
</evidence>
<dbReference type="PROSITE" id="PS51175">
    <property type="entry name" value="CBM6"/>
    <property type="match status" value="1"/>
</dbReference>
<feature type="domain" description="CBM6" evidence="3">
    <location>
        <begin position="636"/>
        <end position="778"/>
    </location>
</feature>
<dbReference type="SMART" id="SM00710">
    <property type="entry name" value="PbH1"/>
    <property type="match status" value="7"/>
</dbReference>
<reference evidence="4 5" key="1">
    <citation type="submission" date="2016-10" db="EMBL/GenBank/DDBJ databases">
        <authorList>
            <person name="de Groot N.N."/>
        </authorList>
    </citation>
    <scope>NUCLEOTIDE SEQUENCE [LARGE SCALE GENOMIC DNA]</scope>
    <source>
        <strain evidence="4 5">DSM 44993</strain>
    </source>
</reference>
<dbReference type="Pfam" id="PF03422">
    <property type="entry name" value="CBM_6"/>
    <property type="match status" value="1"/>
</dbReference>
<dbReference type="InterPro" id="IPR013830">
    <property type="entry name" value="SGNH_hydro"/>
</dbReference>
<dbReference type="SMART" id="SM00606">
    <property type="entry name" value="CBD_IV"/>
    <property type="match status" value="1"/>
</dbReference>
<dbReference type="PANTHER" id="PTHR43784">
    <property type="entry name" value="GDSL-LIKE LIPASE/ACYLHYDROLASE, PUTATIVE (AFU_ORTHOLOGUE AFUA_2G00820)-RELATED"/>
    <property type="match status" value="1"/>
</dbReference>
<evidence type="ECO:0000259" key="3">
    <source>
        <dbReference type="PROSITE" id="PS51175"/>
    </source>
</evidence>
<dbReference type="InterPro" id="IPR006584">
    <property type="entry name" value="Cellulose-bd_IV"/>
</dbReference>
<evidence type="ECO:0000313" key="5">
    <source>
        <dbReference type="Proteomes" id="UP000198582"/>
    </source>
</evidence>
<dbReference type="InterPro" id="IPR005084">
    <property type="entry name" value="CBM6"/>
</dbReference>
<dbReference type="AlphaFoldDB" id="A0A1H8YNY8"/>
<dbReference type="Proteomes" id="UP000198582">
    <property type="component" value="Unassembled WGS sequence"/>
</dbReference>
<dbReference type="InterPro" id="IPR006626">
    <property type="entry name" value="PbH1"/>
</dbReference>
<dbReference type="InterPro" id="IPR036514">
    <property type="entry name" value="SGNH_hydro_sf"/>
</dbReference>
<feature type="chain" id="PRO_5011674965" evidence="2">
    <location>
        <begin position="30"/>
        <end position="1150"/>
    </location>
</feature>
<proteinExistence type="predicted"/>
<dbReference type="Gene3D" id="2.60.120.260">
    <property type="entry name" value="Galactose-binding domain-like"/>
    <property type="match status" value="1"/>
</dbReference>
<dbReference type="EMBL" id="FOEF01000033">
    <property type="protein sequence ID" value="SEP53925.1"/>
    <property type="molecule type" value="Genomic_DNA"/>
</dbReference>
<protein>
    <submittedName>
        <fullName evidence="4">Lysophospholipase L1</fullName>
    </submittedName>
</protein>
<dbReference type="InterPro" id="IPR055149">
    <property type="entry name" value="Agl_cat_D2"/>
</dbReference>